<reference evidence="3 4" key="1">
    <citation type="submission" date="2024-09" db="EMBL/GenBank/DDBJ databases">
        <authorList>
            <person name="Zhang Z.-H."/>
        </authorList>
    </citation>
    <scope>NUCLEOTIDE SEQUENCE [LARGE SCALE GENOMIC DNA]</scope>
    <source>
        <strain evidence="3 4">HHTR114</strain>
    </source>
</reference>
<dbReference type="RefSeq" id="WP_379880890.1">
    <property type="nucleotide sequence ID" value="NZ_JBHPON010000003.1"/>
</dbReference>
<dbReference type="GO" id="GO:0004040">
    <property type="term" value="F:amidase activity"/>
    <property type="evidence" value="ECO:0007669"/>
    <property type="project" value="UniProtKB-EC"/>
</dbReference>
<comment type="caution">
    <text evidence="3">The sequence shown here is derived from an EMBL/GenBank/DDBJ whole genome shotgun (WGS) entry which is preliminary data.</text>
</comment>
<dbReference type="EMBL" id="JBHPON010000003">
    <property type="protein sequence ID" value="MFC6037721.1"/>
    <property type="molecule type" value="Genomic_DNA"/>
</dbReference>
<name>A0ABW1L2C4_9PROT</name>
<sequence>MRTILTCAVSALALAACSQETAQSPVELAGQRTAKEAAPESYAAEGLVAMTLPELAAAIKAGDVSSEEATKAYIARIEAVDWAGPTLQSVLALNPNALEDARAADAKKQAGEKLGALHGVPVLLKDNIETADPMATTAGALALKDNVTGRDSPLAAGLRAEGAIILGKTNLSQWANFRSRHSMSGWSALGGQVKNPHMLDRNPCGSSSGSGAAIAASLGAGAVGTETNGSIICPSSINGVVGFKPTVGLVSQQYIVPISPSQDTAGPMTKTVTGAAMMLNAMADGEAAVDYVAALDLQSLNGLRIGVLRYAQGDNGEVIELFNAALDAMEAGGAILVDIDAFEPATENSGPKSRTVLYYEFKSSLNAYLADAAPAVTARTLDDLIAFNEAHADVELALFDQSIFEASAEKGGLDDPEYISARDDVQRASGPDGIDAMLAQYDVDILVSPSRPPSPRVDPINGDVWPGGVGAGTLAAIAGYPHLTVPMGTVRGVPVGFSIIGAKDSDAAVLSYGYAFEQKTLARAEPQYLSNAQALPDIAAAMKRKMD</sequence>
<evidence type="ECO:0000313" key="4">
    <source>
        <dbReference type="Proteomes" id="UP001596116"/>
    </source>
</evidence>
<protein>
    <submittedName>
        <fullName evidence="3">Amidase</fullName>
        <ecNumber evidence="3">3.5.1.4</ecNumber>
    </submittedName>
</protein>
<feature type="signal peptide" evidence="1">
    <location>
        <begin position="1"/>
        <end position="22"/>
    </location>
</feature>
<dbReference type="SUPFAM" id="SSF75304">
    <property type="entry name" value="Amidase signature (AS) enzymes"/>
    <property type="match status" value="1"/>
</dbReference>
<gene>
    <name evidence="3" type="ORF">ACFMB1_19365</name>
</gene>
<dbReference type="PANTHER" id="PTHR42678">
    <property type="entry name" value="AMIDASE"/>
    <property type="match status" value="1"/>
</dbReference>
<feature type="chain" id="PRO_5046990013" evidence="1">
    <location>
        <begin position="23"/>
        <end position="547"/>
    </location>
</feature>
<dbReference type="InterPro" id="IPR036928">
    <property type="entry name" value="AS_sf"/>
</dbReference>
<dbReference type="EC" id="3.5.1.4" evidence="3"/>
<accession>A0ABW1L2C4</accession>
<evidence type="ECO:0000256" key="1">
    <source>
        <dbReference type="SAM" id="SignalP"/>
    </source>
</evidence>
<dbReference type="Proteomes" id="UP001596116">
    <property type="component" value="Unassembled WGS sequence"/>
</dbReference>
<dbReference type="Gene3D" id="3.90.1300.10">
    <property type="entry name" value="Amidase signature (AS) domain"/>
    <property type="match status" value="1"/>
</dbReference>
<evidence type="ECO:0000313" key="3">
    <source>
        <dbReference type="EMBL" id="MFC6037721.1"/>
    </source>
</evidence>
<dbReference type="PANTHER" id="PTHR42678:SF34">
    <property type="entry name" value="OS04G0183300 PROTEIN"/>
    <property type="match status" value="1"/>
</dbReference>
<feature type="domain" description="Amidase" evidence="2">
    <location>
        <begin position="68"/>
        <end position="510"/>
    </location>
</feature>
<dbReference type="NCBIfam" id="NF006006">
    <property type="entry name" value="PRK08137.1"/>
    <property type="match status" value="1"/>
</dbReference>
<keyword evidence="1" id="KW-0732">Signal</keyword>
<dbReference type="Pfam" id="PF01425">
    <property type="entry name" value="Amidase"/>
    <property type="match status" value="1"/>
</dbReference>
<organism evidence="3 4">
    <name type="scientific">Hyphococcus aureus</name>
    <dbReference type="NCBI Taxonomy" id="2666033"/>
    <lineage>
        <taxon>Bacteria</taxon>
        <taxon>Pseudomonadati</taxon>
        <taxon>Pseudomonadota</taxon>
        <taxon>Alphaproteobacteria</taxon>
        <taxon>Parvularculales</taxon>
        <taxon>Parvularculaceae</taxon>
        <taxon>Hyphococcus</taxon>
    </lineage>
</organism>
<evidence type="ECO:0000259" key="2">
    <source>
        <dbReference type="Pfam" id="PF01425"/>
    </source>
</evidence>
<proteinExistence type="predicted"/>
<dbReference type="PROSITE" id="PS51257">
    <property type="entry name" value="PROKAR_LIPOPROTEIN"/>
    <property type="match status" value="1"/>
</dbReference>
<keyword evidence="4" id="KW-1185">Reference proteome</keyword>
<keyword evidence="3" id="KW-0378">Hydrolase</keyword>
<dbReference type="InterPro" id="IPR023631">
    <property type="entry name" value="Amidase_dom"/>
</dbReference>